<feature type="domain" description="Mga helix-turn-helix" evidence="1">
    <location>
        <begin position="4"/>
        <end position="69"/>
    </location>
</feature>
<dbReference type="RefSeq" id="WP_176285356.1">
    <property type="nucleotide sequence ID" value="NZ_NGMS01000008.1"/>
</dbReference>
<dbReference type="Proteomes" id="UP000195024">
    <property type="component" value="Unassembled WGS sequence"/>
</dbReference>
<dbReference type="EMBL" id="NGMS01000008">
    <property type="protein sequence ID" value="OTP19961.1"/>
    <property type="molecule type" value="Genomic_DNA"/>
</dbReference>
<dbReference type="Pfam" id="PF05043">
    <property type="entry name" value="Mga"/>
    <property type="match status" value="1"/>
</dbReference>
<sequence length="151" mass="17644">MFFDHLANENPLDNGQLAQFLDVSLASFTRLKHQLQGILRKDCRLKLDAKTNLLVGEEADIRQVLYEFYFTLSVYPEGFWKKVKELCQNQTSVPAGNWQLNNTWMNQWFHIAKIRVTKGKFLPENNTELCLQETLIQSFDRQVTVSLPDHL</sequence>
<proteinExistence type="predicted"/>
<protein>
    <recommendedName>
        <fullName evidence="1">Mga helix-turn-helix domain-containing protein</fullName>
    </recommendedName>
</protein>
<evidence type="ECO:0000313" key="2">
    <source>
        <dbReference type="EMBL" id="OTP19961.1"/>
    </source>
</evidence>
<organism evidence="2 3">
    <name type="scientific">Enterococcus mundtii</name>
    <dbReference type="NCBI Taxonomy" id="53346"/>
    <lineage>
        <taxon>Bacteria</taxon>
        <taxon>Bacillati</taxon>
        <taxon>Bacillota</taxon>
        <taxon>Bacilli</taxon>
        <taxon>Lactobacillales</taxon>
        <taxon>Enterococcaceae</taxon>
        <taxon>Enterococcus</taxon>
    </lineage>
</organism>
<gene>
    <name evidence="2" type="ORF">A5802_003301</name>
</gene>
<dbReference type="AlphaFoldDB" id="A0A242KFL2"/>
<reference evidence="2 3" key="1">
    <citation type="submission" date="2017-05" db="EMBL/GenBank/DDBJ databases">
        <title>The Genome Sequence of Enterococcus mundtii 6B1_DIV0119.</title>
        <authorList>
            <consortium name="The Broad Institute Genomics Platform"/>
            <consortium name="The Broad Institute Genomic Center for Infectious Diseases"/>
            <person name="Earl A."/>
            <person name="Manson A."/>
            <person name="Schwartman J."/>
            <person name="Gilmore M."/>
            <person name="Abouelleil A."/>
            <person name="Cao P."/>
            <person name="Chapman S."/>
            <person name="Cusick C."/>
            <person name="Shea T."/>
            <person name="Young S."/>
            <person name="Neafsey D."/>
            <person name="Nusbaum C."/>
            <person name="Birren B."/>
        </authorList>
    </citation>
    <scope>NUCLEOTIDE SEQUENCE [LARGE SCALE GENOMIC DNA]</scope>
    <source>
        <strain evidence="2 3">6B1_DIV0119</strain>
    </source>
</reference>
<evidence type="ECO:0000259" key="1">
    <source>
        <dbReference type="Pfam" id="PF05043"/>
    </source>
</evidence>
<accession>A0A242KFL2</accession>
<comment type="caution">
    <text evidence="2">The sequence shown here is derived from an EMBL/GenBank/DDBJ whole genome shotgun (WGS) entry which is preliminary data.</text>
</comment>
<evidence type="ECO:0000313" key="3">
    <source>
        <dbReference type="Proteomes" id="UP000195024"/>
    </source>
</evidence>
<name>A0A242KFL2_ENTMU</name>
<dbReference type="InterPro" id="IPR007737">
    <property type="entry name" value="Mga_HTH"/>
</dbReference>